<keyword evidence="3" id="KW-1185">Reference proteome</keyword>
<dbReference type="EMBL" id="FNCQ01000011">
    <property type="protein sequence ID" value="SDG87788.1"/>
    <property type="molecule type" value="Genomic_DNA"/>
</dbReference>
<dbReference type="AlphaFoldDB" id="A0A1H0KWI3"/>
<sequence>MYYKCYFGFSFWVFSVYVMQRYKNFCKDKRIS</sequence>
<accession>A0A1G7XUB1</accession>
<organism evidence="2 4">
    <name type="scientific">Prevotella communis</name>
    <dbReference type="NCBI Taxonomy" id="2913614"/>
    <lineage>
        <taxon>Bacteria</taxon>
        <taxon>Pseudomonadati</taxon>
        <taxon>Bacteroidota</taxon>
        <taxon>Bacteroidia</taxon>
        <taxon>Bacteroidales</taxon>
        <taxon>Prevotellaceae</taxon>
        <taxon>Prevotella</taxon>
    </lineage>
</organism>
<proteinExistence type="predicted"/>
<evidence type="ECO:0000313" key="2">
    <source>
        <dbReference type="EMBL" id="SDO60327.1"/>
    </source>
</evidence>
<dbReference type="STRING" id="645274.SAMN04487901_11188"/>
<protein>
    <submittedName>
        <fullName evidence="2">Uncharacterized protein</fullName>
    </submittedName>
</protein>
<accession>A0A1H0KWI3</accession>
<dbReference type="Proteomes" id="UP000198779">
    <property type="component" value="Unassembled WGS sequence"/>
</dbReference>
<gene>
    <name evidence="2" type="ORF">SAMN04487900_1335</name>
    <name evidence="1" type="ORF">SAMN04487901_11188</name>
</gene>
<reference evidence="2 3" key="1">
    <citation type="submission" date="2016-10" db="EMBL/GenBank/DDBJ databases">
        <authorList>
            <person name="Varghese N."/>
            <person name="Submissions S."/>
        </authorList>
    </citation>
    <scope>NUCLEOTIDE SEQUENCE</scope>
    <source>
        <strain evidence="2">BP1-145</strain>
        <strain evidence="3">BP1-148</strain>
    </source>
</reference>
<dbReference type="EMBL" id="FNIW01000033">
    <property type="protein sequence ID" value="SDO60327.1"/>
    <property type="molecule type" value="Genomic_DNA"/>
</dbReference>
<reference evidence="1 4" key="2">
    <citation type="submission" date="2016-10" db="EMBL/GenBank/DDBJ databases">
        <authorList>
            <person name="de Groot N.N."/>
        </authorList>
    </citation>
    <scope>NUCLEOTIDE SEQUENCE [LARGE SCALE GENOMIC DNA]</scope>
    <source>
        <strain evidence="4">BP1-145</strain>
        <strain evidence="1">BP1-148</strain>
    </source>
</reference>
<name>A0A1H0KWI3_9BACT</name>
<dbReference type="Proteomes" id="UP000199134">
    <property type="component" value="Unassembled WGS sequence"/>
</dbReference>
<evidence type="ECO:0000313" key="4">
    <source>
        <dbReference type="Proteomes" id="UP000199134"/>
    </source>
</evidence>
<evidence type="ECO:0000313" key="3">
    <source>
        <dbReference type="Proteomes" id="UP000198779"/>
    </source>
</evidence>
<evidence type="ECO:0000313" key="1">
    <source>
        <dbReference type="EMBL" id="SDG87788.1"/>
    </source>
</evidence>